<comment type="caution">
    <text evidence="3">The sequence shown here is derived from an EMBL/GenBank/DDBJ whole genome shotgun (WGS) entry which is preliminary data.</text>
</comment>
<evidence type="ECO:0000256" key="1">
    <source>
        <dbReference type="SAM" id="MobiDB-lite"/>
    </source>
</evidence>
<reference evidence="3 4" key="1">
    <citation type="submission" date="2020-07" db="EMBL/GenBank/DDBJ databases">
        <title>Sequencing the genomes of 1000 actinobacteria strains.</title>
        <authorList>
            <person name="Klenk H.-P."/>
        </authorList>
    </citation>
    <scope>NUCLEOTIDE SEQUENCE [LARGE SCALE GENOMIC DNA]</scope>
    <source>
        <strain evidence="3 4">DSM 44065</strain>
    </source>
</reference>
<dbReference type="RefSeq" id="WP_179724175.1">
    <property type="nucleotide sequence ID" value="NZ_BAABFH010000001.1"/>
</dbReference>
<dbReference type="Proteomes" id="UP000587002">
    <property type="component" value="Unassembled WGS sequence"/>
</dbReference>
<dbReference type="InterPro" id="IPR007278">
    <property type="entry name" value="DUF397"/>
</dbReference>
<evidence type="ECO:0000259" key="2">
    <source>
        <dbReference type="Pfam" id="PF04149"/>
    </source>
</evidence>
<dbReference type="AlphaFoldDB" id="A0A853AUQ3"/>
<keyword evidence="4" id="KW-1185">Reference proteome</keyword>
<feature type="region of interest" description="Disordered" evidence="1">
    <location>
        <begin position="1"/>
        <end position="27"/>
    </location>
</feature>
<name>A0A853AUQ3_9PSEU</name>
<evidence type="ECO:0000313" key="3">
    <source>
        <dbReference type="EMBL" id="NYI86406.1"/>
    </source>
</evidence>
<dbReference type="EMBL" id="JACCFJ010000001">
    <property type="protein sequence ID" value="NYI86406.1"/>
    <property type="molecule type" value="Genomic_DNA"/>
</dbReference>
<proteinExistence type="predicted"/>
<accession>A0A853AUQ3</accession>
<dbReference type="Pfam" id="PF04149">
    <property type="entry name" value="DUF397"/>
    <property type="match status" value="1"/>
</dbReference>
<feature type="domain" description="DUF397" evidence="2">
    <location>
        <begin position="17"/>
        <end position="69"/>
    </location>
</feature>
<gene>
    <name evidence="3" type="ORF">HNR68_005036</name>
</gene>
<protein>
    <recommendedName>
        <fullName evidence="2">DUF397 domain-containing protein</fullName>
    </recommendedName>
</protein>
<organism evidence="3 4">
    <name type="scientific">Saccharopolyspora hordei</name>
    <dbReference type="NCBI Taxonomy" id="1838"/>
    <lineage>
        <taxon>Bacteria</taxon>
        <taxon>Bacillati</taxon>
        <taxon>Actinomycetota</taxon>
        <taxon>Actinomycetes</taxon>
        <taxon>Pseudonocardiales</taxon>
        <taxon>Pseudonocardiaceae</taxon>
        <taxon>Saccharopolyspora</taxon>
    </lineage>
</organism>
<evidence type="ECO:0000313" key="4">
    <source>
        <dbReference type="Proteomes" id="UP000587002"/>
    </source>
</evidence>
<sequence length="132" mass="13904">MTSNNTSTARRDGPTGAWFKSSRSKPNGNECVEVCFGTDLVHIRDSKDCGAGPVLSVPAGHWARFLDEVVGRAPVDSNTVIKIVIGADGGASLHARSNPDKILSYTPGEWSAFVAGVCNAEFDLPDTEVLAA</sequence>